<organism evidence="3 4">
    <name type="scientific">Acaromyces ingoldii</name>
    <dbReference type="NCBI Taxonomy" id="215250"/>
    <lineage>
        <taxon>Eukaryota</taxon>
        <taxon>Fungi</taxon>
        <taxon>Dikarya</taxon>
        <taxon>Basidiomycota</taxon>
        <taxon>Ustilaginomycotina</taxon>
        <taxon>Exobasidiomycetes</taxon>
        <taxon>Exobasidiales</taxon>
        <taxon>Cryptobasidiaceae</taxon>
        <taxon>Acaromyces</taxon>
    </lineage>
</organism>
<feature type="chain" id="PRO_5016258867" evidence="2">
    <location>
        <begin position="20"/>
        <end position="222"/>
    </location>
</feature>
<dbReference type="EMBL" id="KZ819634">
    <property type="protein sequence ID" value="PWN93051.1"/>
    <property type="molecule type" value="Genomic_DNA"/>
</dbReference>
<name>A0A316YUX9_9BASI</name>
<gene>
    <name evidence="3" type="ORF">FA10DRAFT_257428</name>
</gene>
<proteinExistence type="predicted"/>
<dbReference type="AlphaFoldDB" id="A0A316YUX9"/>
<evidence type="ECO:0000313" key="3">
    <source>
        <dbReference type="EMBL" id="PWN93051.1"/>
    </source>
</evidence>
<evidence type="ECO:0000256" key="2">
    <source>
        <dbReference type="SAM" id="SignalP"/>
    </source>
</evidence>
<evidence type="ECO:0000313" key="4">
    <source>
        <dbReference type="Proteomes" id="UP000245768"/>
    </source>
</evidence>
<sequence length="222" mass="24273">MRFSIGFKILAFAASGVLLGVHKSSVGAPVGKDGAQGKGKGVSSSWSTSPTPSSKPEVAGHPNSDVPSSSDELISCFNSDPTWRQLLEWANAKKLEETDMRRYRRIGNEMPDYVDKDALLATYRNIKKDEAHIKATKLKCQALDAELEKVIEELKARLDGTSATKGHGTRPEKRSREDELEQEIGKAAGEKDKQSPLTKRGKIDLRLVKDVDIDAVPDVTGE</sequence>
<dbReference type="GeneID" id="37041773"/>
<feature type="signal peptide" evidence="2">
    <location>
        <begin position="1"/>
        <end position="19"/>
    </location>
</feature>
<feature type="region of interest" description="Disordered" evidence="1">
    <location>
        <begin position="28"/>
        <end position="72"/>
    </location>
</feature>
<dbReference type="InParanoid" id="A0A316YUX9"/>
<dbReference type="Proteomes" id="UP000245768">
    <property type="component" value="Unassembled WGS sequence"/>
</dbReference>
<dbReference type="RefSeq" id="XP_025380249.1">
    <property type="nucleotide sequence ID" value="XM_025519857.1"/>
</dbReference>
<feature type="compositionally biased region" description="Low complexity" evidence="1">
    <location>
        <begin position="43"/>
        <end position="54"/>
    </location>
</feature>
<accession>A0A316YUX9</accession>
<reference evidence="3 4" key="1">
    <citation type="journal article" date="2018" name="Mol. Biol. Evol.">
        <title>Broad Genomic Sampling Reveals a Smut Pathogenic Ancestry of the Fungal Clade Ustilaginomycotina.</title>
        <authorList>
            <person name="Kijpornyongpan T."/>
            <person name="Mondo S.J."/>
            <person name="Barry K."/>
            <person name="Sandor L."/>
            <person name="Lee J."/>
            <person name="Lipzen A."/>
            <person name="Pangilinan J."/>
            <person name="LaButti K."/>
            <person name="Hainaut M."/>
            <person name="Henrissat B."/>
            <person name="Grigoriev I.V."/>
            <person name="Spatafora J.W."/>
            <person name="Aime M.C."/>
        </authorList>
    </citation>
    <scope>NUCLEOTIDE SEQUENCE [LARGE SCALE GENOMIC DNA]</scope>
    <source>
        <strain evidence="3 4">MCA 4198</strain>
    </source>
</reference>
<evidence type="ECO:0000256" key="1">
    <source>
        <dbReference type="SAM" id="MobiDB-lite"/>
    </source>
</evidence>
<protein>
    <submittedName>
        <fullName evidence="3">Uncharacterized protein</fullName>
    </submittedName>
</protein>
<feature type="region of interest" description="Disordered" evidence="1">
    <location>
        <begin position="160"/>
        <end position="199"/>
    </location>
</feature>
<keyword evidence="4" id="KW-1185">Reference proteome</keyword>
<keyword evidence="2" id="KW-0732">Signal</keyword>